<evidence type="ECO:0000313" key="11">
    <source>
        <dbReference type="Proteomes" id="UP000678499"/>
    </source>
</evidence>
<keyword evidence="11" id="KW-1185">Reference proteome</keyword>
<keyword evidence="4 9" id="KW-0812">Transmembrane</keyword>
<evidence type="ECO:0000313" key="10">
    <source>
        <dbReference type="EMBL" id="CAD7274646.1"/>
    </source>
</evidence>
<keyword evidence="3" id="KW-0813">Transport</keyword>
<evidence type="ECO:0000256" key="3">
    <source>
        <dbReference type="ARBA" id="ARBA00022448"/>
    </source>
</evidence>
<dbReference type="AlphaFoldDB" id="A0A7R9GA01"/>
<comment type="subcellular location">
    <subcellularLocation>
        <location evidence="1 9">Mitochondrion membrane</location>
        <topology evidence="1 9">Multi-pass membrane protein</topology>
    </subcellularLocation>
</comment>
<dbReference type="GO" id="GO:0015075">
    <property type="term" value="F:monoatomic ion transmembrane transporter activity"/>
    <property type="evidence" value="ECO:0007669"/>
    <property type="project" value="InterPro"/>
</dbReference>
<evidence type="ECO:0000256" key="6">
    <source>
        <dbReference type="ARBA" id="ARBA00022989"/>
    </source>
</evidence>
<reference evidence="10" key="1">
    <citation type="submission" date="2020-11" db="EMBL/GenBank/DDBJ databases">
        <authorList>
            <person name="Tran Van P."/>
        </authorList>
    </citation>
    <scope>NUCLEOTIDE SEQUENCE</scope>
</reference>
<proteinExistence type="inferred from homology"/>
<name>A0A7R9GA01_9CRUS</name>
<comment type="caution">
    <text evidence="9">Lacks conserved residue(s) required for the propagation of feature annotation.</text>
</comment>
<sequence length="322" mass="35680">MEGNDDGSRLVSDVPKINIDKPRWDQTHYWGRARHFFTVTNPLNILKTSGELEEARQIVKSYKAGKEIPGLTVDQLWNAKQTYDSAFHPDTGEKQIIVGRMSAQVPMNMIITGGMLTWYKNPSTVIFWQWTNQSFNALVNYTNRSGASPITMQQLGLSYALATTAAMTTALGLNRTVKMFSPLIGRFVPFAAVAAANAFNIPLMRQKEIFSGIPVLDQDDNPIGESTVAAQEGIRNVVISRIFMAAPSMMGIPVVMNHLEKKGVLKRYPWANAPLQIVLCGVVLVFATPLCCALFPQMSSIAVTRLEQELQVPAWLLITSSF</sequence>
<dbReference type="GO" id="GO:0140300">
    <property type="term" value="P:serine import into mitochondrion"/>
    <property type="evidence" value="ECO:0007669"/>
    <property type="project" value="TreeGrafter"/>
</dbReference>
<dbReference type="EMBL" id="OA882313">
    <property type="protein sequence ID" value="CAD7274646.1"/>
    <property type="molecule type" value="Genomic_DNA"/>
</dbReference>
<dbReference type="Proteomes" id="UP000678499">
    <property type="component" value="Unassembled WGS sequence"/>
</dbReference>
<dbReference type="GO" id="GO:0005743">
    <property type="term" value="C:mitochondrial inner membrane"/>
    <property type="evidence" value="ECO:0007669"/>
    <property type="project" value="TreeGrafter"/>
</dbReference>
<comment type="similarity">
    <text evidence="2 9">Belongs to the sideroflexin family.</text>
</comment>
<accession>A0A7R9GA01</accession>
<keyword evidence="5" id="KW-0029">Amino-acid transport</keyword>
<keyword evidence="6 9" id="KW-1133">Transmembrane helix</keyword>
<dbReference type="EMBL" id="CAJPEX010000276">
    <property type="protein sequence ID" value="CAG0914798.1"/>
    <property type="molecule type" value="Genomic_DNA"/>
</dbReference>
<dbReference type="PANTHER" id="PTHR11153">
    <property type="entry name" value="SIDEROFLEXIN"/>
    <property type="match status" value="1"/>
</dbReference>
<feature type="transmembrane region" description="Helical" evidence="9">
    <location>
        <begin position="276"/>
        <end position="295"/>
    </location>
</feature>
<evidence type="ECO:0000256" key="9">
    <source>
        <dbReference type="RuleBase" id="RU362000"/>
    </source>
</evidence>
<protein>
    <recommendedName>
        <fullName evidence="9">Sidoreflexin</fullName>
    </recommendedName>
</protein>
<keyword evidence="7 9" id="KW-0496">Mitochondrion</keyword>
<organism evidence="10">
    <name type="scientific">Notodromas monacha</name>
    <dbReference type="NCBI Taxonomy" id="399045"/>
    <lineage>
        <taxon>Eukaryota</taxon>
        <taxon>Metazoa</taxon>
        <taxon>Ecdysozoa</taxon>
        <taxon>Arthropoda</taxon>
        <taxon>Crustacea</taxon>
        <taxon>Oligostraca</taxon>
        <taxon>Ostracoda</taxon>
        <taxon>Podocopa</taxon>
        <taxon>Podocopida</taxon>
        <taxon>Cypridocopina</taxon>
        <taxon>Cypridoidea</taxon>
        <taxon>Cyprididae</taxon>
        <taxon>Notodromas</taxon>
    </lineage>
</organism>
<dbReference type="Pfam" id="PF03820">
    <property type="entry name" value="SFXNs"/>
    <property type="match status" value="1"/>
</dbReference>
<evidence type="ECO:0000256" key="4">
    <source>
        <dbReference type="ARBA" id="ARBA00022692"/>
    </source>
</evidence>
<feature type="transmembrane region" description="Helical" evidence="9">
    <location>
        <begin position="238"/>
        <end position="256"/>
    </location>
</feature>
<evidence type="ECO:0000256" key="7">
    <source>
        <dbReference type="ARBA" id="ARBA00023128"/>
    </source>
</evidence>
<evidence type="ECO:0000256" key="1">
    <source>
        <dbReference type="ARBA" id="ARBA00004225"/>
    </source>
</evidence>
<dbReference type="OrthoDB" id="6608471at2759"/>
<gene>
    <name evidence="10" type="ORF">NMOB1V02_LOCUS2470</name>
</gene>
<dbReference type="InterPro" id="IPR004686">
    <property type="entry name" value="Mtc"/>
</dbReference>
<evidence type="ECO:0000256" key="2">
    <source>
        <dbReference type="ARBA" id="ARBA00005974"/>
    </source>
</evidence>
<keyword evidence="8 9" id="KW-0472">Membrane</keyword>
<dbReference type="NCBIfam" id="TIGR00798">
    <property type="entry name" value="mtc"/>
    <property type="match status" value="1"/>
</dbReference>
<evidence type="ECO:0000256" key="5">
    <source>
        <dbReference type="ARBA" id="ARBA00022970"/>
    </source>
</evidence>
<feature type="transmembrane region" description="Helical" evidence="9">
    <location>
        <begin position="179"/>
        <end position="199"/>
    </location>
</feature>
<dbReference type="PANTHER" id="PTHR11153:SF8">
    <property type="entry name" value="SIDEROFLEXIN-1"/>
    <property type="match status" value="1"/>
</dbReference>
<evidence type="ECO:0000256" key="8">
    <source>
        <dbReference type="ARBA" id="ARBA00023136"/>
    </source>
</evidence>